<protein>
    <submittedName>
        <fullName evidence="6">IS3 family transposase</fullName>
    </submittedName>
</protein>
<dbReference type="Pfam" id="PF13276">
    <property type="entry name" value="HTH_21"/>
    <property type="match status" value="1"/>
</dbReference>
<name>A0ABX7HIK5_9STAP</name>
<dbReference type="Proteomes" id="UP000627155">
    <property type="component" value="Chromosome"/>
</dbReference>
<dbReference type="EMBL" id="CP069486">
    <property type="protein sequence ID" value="QRO86235.1"/>
    <property type="molecule type" value="Genomic_DNA"/>
</dbReference>
<keyword evidence="7" id="KW-1185">Reference proteome</keyword>
<dbReference type="Pfam" id="PF00665">
    <property type="entry name" value="rve"/>
    <property type="match status" value="1"/>
</dbReference>
<organism evidence="6 7">
    <name type="scientific">Mammaliicoccus vitulinus</name>
    <dbReference type="NCBI Taxonomy" id="71237"/>
    <lineage>
        <taxon>Bacteria</taxon>
        <taxon>Bacillati</taxon>
        <taxon>Bacillota</taxon>
        <taxon>Bacilli</taxon>
        <taxon>Bacillales</taxon>
        <taxon>Staphylococcaceae</taxon>
        <taxon>Mammaliicoccus</taxon>
    </lineage>
</organism>
<evidence type="ECO:0000313" key="7">
    <source>
        <dbReference type="Proteomes" id="UP000627155"/>
    </source>
</evidence>
<dbReference type="InterPro" id="IPR012337">
    <property type="entry name" value="RNaseH-like_sf"/>
</dbReference>
<dbReference type="SUPFAM" id="SSF48295">
    <property type="entry name" value="TrpR-like"/>
    <property type="match status" value="2"/>
</dbReference>
<dbReference type="EMBL" id="CP069486">
    <property type="protein sequence ID" value="QRO86189.1"/>
    <property type="molecule type" value="Genomic_DNA"/>
</dbReference>
<dbReference type="NCBIfam" id="NF033516">
    <property type="entry name" value="transpos_IS3"/>
    <property type="match status" value="1"/>
</dbReference>
<dbReference type="InterPro" id="IPR036388">
    <property type="entry name" value="WH-like_DNA-bd_sf"/>
</dbReference>
<dbReference type="Pfam" id="PF13333">
    <property type="entry name" value="rve_2"/>
    <property type="match status" value="1"/>
</dbReference>
<evidence type="ECO:0000313" key="5">
    <source>
        <dbReference type="EMBL" id="QRO86189.1"/>
    </source>
</evidence>
<proteinExistence type="predicted"/>
<dbReference type="InterPro" id="IPR010921">
    <property type="entry name" value="Trp_repressor/repl_initiator"/>
</dbReference>
<dbReference type="Gene3D" id="3.30.420.10">
    <property type="entry name" value="Ribonuclease H-like superfamily/Ribonuclease H"/>
    <property type="match status" value="1"/>
</dbReference>
<evidence type="ECO:0000259" key="3">
    <source>
        <dbReference type="PROSITE" id="PS50994"/>
    </source>
</evidence>
<dbReference type="PROSITE" id="PS50994">
    <property type="entry name" value="INTEGRASE"/>
    <property type="match status" value="1"/>
</dbReference>
<dbReference type="InterPro" id="IPR025948">
    <property type="entry name" value="HTH-like_dom"/>
</dbReference>
<evidence type="ECO:0000256" key="1">
    <source>
        <dbReference type="ARBA" id="ARBA00002286"/>
    </source>
</evidence>
<dbReference type="InterPro" id="IPR055247">
    <property type="entry name" value="InsJ-like_HTH"/>
</dbReference>
<dbReference type="PANTHER" id="PTHR46889:SF4">
    <property type="entry name" value="TRANSPOSASE INSO FOR INSERTION SEQUENCE ELEMENT IS911B-RELATED"/>
    <property type="match status" value="1"/>
</dbReference>
<dbReference type="InterPro" id="IPR050900">
    <property type="entry name" value="Transposase_IS3/IS150/IS904"/>
</dbReference>
<feature type="coiled-coil region" evidence="2">
    <location>
        <begin position="191"/>
        <end position="227"/>
    </location>
</feature>
<dbReference type="InterPro" id="IPR048020">
    <property type="entry name" value="Transpos_IS3"/>
</dbReference>
<dbReference type="PANTHER" id="PTHR46889">
    <property type="entry name" value="TRANSPOSASE INSF FOR INSERTION SEQUENCE IS3B-RELATED"/>
    <property type="match status" value="1"/>
</dbReference>
<sequence length="511" mass="60659">MKRKIKLSVETFLKLFEIVEDGYSFETALRKLDLNYNSKELRYKYHMYLEHGIDILIPHASRPKYSRKLKEKVAQDYLNKGISLEGLAIRYNIRSKSTVRQWIIQYTEGKKNKSHEPEVYIVNPKKTTLEERIEIVKYCLDHNITYKEASEKFNLKYSQLYSWIQKYKEHGKDGLIDGRGKGKPQSIMTPEEELNARIKALEERNKYLEMENEVLKKEEEIERQDETKIRQEASYKTVKSLKDTYPIVWLCQVLEISRASYYKWMSRKAPRLEQENKELIGDIIDIFNKYEGIYGYRRIYIYIRLKLQKKVNHKRIYRLMKQIGLKAVIRRKRKKYIKSTPFYVAENVLNREFNETVPNKKWLTDVTEFRLKTGQKAYLSAIYDLGSKKIISHEINLSNNNEFVFKTIKKAIRGKNTKGILLHSDRGYQYTSPSFKEILKENGMIQSMSRVSKCIDNGPMENVWGIIKSELFKGSKMHSFENIDKAKHSINQYIKFFNEDRITLKMAALIA</sequence>
<gene>
    <name evidence="5" type="ORF">I6J37_05930</name>
    <name evidence="6" type="ORF">I6J37_06165</name>
    <name evidence="4" type="ORF">I6J37_08535</name>
</gene>
<comment type="function">
    <text evidence="1">Involved in the transposition of the insertion sequence.</text>
</comment>
<dbReference type="EMBL" id="CP069486">
    <property type="protein sequence ID" value="QRO84261.1"/>
    <property type="molecule type" value="Genomic_DNA"/>
</dbReference>
<keyword evidence="2" id="KW-0175">Coiled coil</keyword>
<dbReference type="InterPro" id="IPR036397">
    <property type="entry name" value="RNaseH_sf"/>
</dbReference>
<feature type="domain" description="Integrase catalytic" evidence="3">
    <location>
        <begin position="354"/>
        <end position="511"/>
    </location>
</feature>
<dbReference type="Pfam" id="PF13518">
    <property type="entry name" value="HTH_28"/>
    <property type="match status" value="1"/>
</dbReference>
<accession>A0ABX7HIK5</accession>
<dbReference type="Gene3D" id="1.10.10.10">
    <property type="entry name" value="Winged helix-like DNA-binding domain superfamily/Winged helix DNA-binding domain"/>
    <property type="match status" value="1"/>
</dbReference>
<dbReference type="SUPFAM" id="SSF53098">
    <property type="entry name" value="Ribonuclease H-like"/>
    <property type="match status" value="1"/>
</dbReference>
<evidence type="ECO:0000256" key="2">
    <source>
        <dbReference type="SAM" id="Coils"/>
    </source>
</evidence>
<dbReference type="InterPro" id="IPR001584">
    <property type="entry name" value="Integrase_cat-core"/>
</dbReference>
<reference evidence="6 7" key="1">
    <citation type="submission" date="2021-02" db="EMBL/GenBank/DDBJ databases">
        <title>FDA dAtabase for Regulatory Grade micrObial Sequences (FDA-ARGOS): Supporting development and validation of Infectious Disease Dx tests.</title>
        <authorList>
            <person name="Sproer C."/>
            <person name="Gronow S."/>
            <person name="Severitt S."/>
            <person name="Schroder I."/>
            <person name="Tallon L."/>
            <person name="Sadzewicz L."/>
            <person name="Zhao X."/>
            <person name="Boylan J."/>
            <person name="Ott S."/>
            <person name="Bowen H."/>
            <person name="Vavikolanu K."/>
            <person name="Mehta A."/>
            <person name="Aluvathingal J."/>
            <person name="Nadendla S."/>
            <person name="Lowell S."/>
            <person name="Myers T."/>
            <person name="Yan Y."/>
            <person name="Sichtig H."/>
        </authorList>
    </citation>
    <scope>NUCLEOTIDE SEQUENCE [LARGE SCALE GENOMIC DNA]</scope>
    <source>
        <strain evidence="6 7">FDAARGOS_1207</strain>
    </source>
</reference>
<evidence type="ECO:0000313" key="4">
    <source>
        <dbReference type="EMBL" id="QRO84261.1"/>
    </source>
</evidence>
<evidence type="ECO:0000313" key="6">
    <source>
        <dbReference type="EMBL" id="QRO86235.1"/>
    </source>
</evidence>